<dbReference type="EMBL" id="ML996570">
    <property type="protein sequence ID" value="KAF2759087.1"/>
    <property type="molecule type" value="Genomic_DNA"/>
</dbReference>
<dbReference type="InterPro" id="IPR010987">
    <property type="entry name" value="Glutathione-S-Trfase_C-like"/>
</dbReference>
<evidence type="ECO:0000256" key="2">
    <source>
        <dbReference type="RuleBase" id="RU003494"/>
    </source>
</evidence>
<dbReference type="PANTHER" id="PTHR44051">
    <property type="entry name" value="GLUTATHIONE S-TRANSFERASE-RELATED"/>
    <property type="match status" value="1"/>
</dbReference>
<evidence type="ECO:0000259" key="4">
    <source>
        <dbReference type="PROSITE" id="PS50405"/>
    </source>
</evidence>
<protein>
    <submittedName>
        <fullName evidence="5">Glutathione S-transferase</fullName>
    </submittedName>
</protein>
<accession>A0A6A6WBV6</accession>
<dbReference type="SFLD" id="SFLDG00358">
    <property type="entry name" value="Main_(cytGST)"/>
    <property type="match status" value="1"/>
</dbReference>
<dbReference type="PROSITE" id="PS50405">
    <property type="entry name" value="GST_CTER"/>
    <property type="match status" value="1"/>
</dbReference>
<proteinExistence type="inferred from homology"/>
<evidence type="ECO:0000313" key="5">
    <source>
        <dbReference type="EMBL" id="KAF2759087.1"/>
    </source>
</evidence>
<sequence>MSTLKPLTLWGKGGINPSKIAILLEELHIPYDVNPYPMSKVKDPEYLALNPNGRLPTIVDPNTDLTLWESGAITEYLIEQYDKDHTLSFASNTTESWHAKQWLYFQVSGQGPYYGQASWFKKFHPEQVPSALTRYVDEMKRVTGVLEGHLAKQSKDNDGPWLVGNKLSFADLSFLTWQKIITWVVTKEDGFNPAEFPLVAEWMEKMLARDSVRIVMGELKPAA</sequence>
<keyword evidence="6" id="KW-1185">Reference proteome</keyword>
<dbReference type="InterPro" id="IPR036249">
    <property type="entry name" value="Thioredoxin-like_sf"/>
</dbReference>
<dbReference type="InterPro" id="IPR004045">
    <property type="entry name" value="Glutathione_S-Trfase_N"/>
</dbReference>
<feature type="domain" description="GST C-terminal" evidence="4">
    <location>
        <begin position="92"/>
        <end position="223"/>
    </location>
</feature>
<feature type="domain" description="GST N-terminal" evidence="3">
    <location>
        <begin position="4"/>
        <end position="85"/>
    </location>
</feature>
<dbReference type="Pfam" id="PF00043">
    <property type="entry name" value="GST_C"/>
    <property type="match status" value="1"/>
</dbReference>
<dbReference type="SUPFAM" id="SSF52833">
    <property type="entry name" value="Thioredoxin-like"/>
    <property type="match status" value="1"/>
</dbReference>
<gene>
    <name evidence="5" type="ORF">EJ05DRAFT_475316</name>
</gene>
<keyword evidence="5" id="KW-0808">Transferase</keyword>
<dbReference type="OrthoDB" id="422574at2759"/>
<dbReference type="Proteomes" id="UP000799437">
    <property type="component" value="Unassembled WGS sequence"/>
</dbReference>
<dbReference type="InterPro" id="IPR036282">
    <property type="entry name" value="Glutathione-S-Trfase_C_sf"/>
</dbReference>
<dbReference type="RefSeq" id="XP_033601538.1">
    <property type="nucleotide sequence ID" value="XM_033743772.1"/>
</dbReference>
<comment type="similarity">
    <text evidence="1 2">Belongs to the GST superfamily.</text>
</comment>
<dbReference type="PANTHER" id="PTHR44051:SF23">
    <property type="entry name" value="GLUTATHIONE S-TRANSFERASE-LIKE PROTEIN TPCF"/>
    <property type="match status" value="1"/>
</dbReference>
<evidence type="ECO:0000313" key="6">
    <source>
        <dbReference type="Proteomes" id="UP000799437"/>
    </source>
</evidence>
<dbReference type="InterPro" id="IPR040079">
    <property type="entry name" value="Glutathione_S-Trfase"/>
</dbReference>
<name>A0A6A6WBV6_9PEZI</name>
<dbReference type="PROSITE" id="PS50404">
    <property type="entry name" value="GST_NTER"/>
    <property type="match status" value="1"/>
</dbReference>
<organism evidence="5 6">
    <name type="scientific">Pseudovirgaria hyperparasitica</name>
    <dbReference type="NCBI Taxonomy" id="470096"/>
    <lineage>
        <taxon>Eukaryota</taxon>
        <taxon>Fungi</taxon>
        <taxon>Dikarya</taxon>
        <taxon>Ascomycota</taxon>
        <taxon>Pezizomycotina</taxon>
        <taxon>Dothideomycetes</taxon>
        <taxon>Dothideomycetes incertae sedis</taxon>
        <taxon>Acrospermales</taxon>
        <taxon>Acrospermaceae</taxon>
        <taxon>Pseudovirgaria</taxon>
    </lineage>
</organism>
<dbReference type="GeneID" id="54484826"/>
<evidence type="ECO:0000256" key="1">
    <source>
        <dbReference type="ARBA" id="ARBA00007409"/>
    </source>
</evidence>
<dbReference type="SUPFAM" id="SSF47616">
    <property type="entry name" value="GST C-terminal domain-like"/>
    <property type="match status" value="1"/>
</dbReference>
<dbReference type="Pfam" id="PF02798">
    <property type="entry name" value="GST_N"/>
    <property type="match status" value="1"/>
</dbReference>
<dbReference type="Gene3D" id="1.20.1050.130">
    <property type="match status" value="1"/>
</dbReference>
<dbReference type="GO" id="GO:0016740">
    <property type="term" value="F:transferase activity"/>
    <property type="evidence" value="ECO:0007669"/>
    <property type="project" value="UniProtKB-KW"/>
</dbReference>
<dbReference type="SFLD" id="SFLDS00019">
    <property type="entry name" value="Glutathione_Transferase_(cytos"/>
    <property type="match status" value="1"/>
</dbReference>
<evidence type="ECO:0000259" key="3">
    <source>
        <dbReference type="PROSITE" id="PS50404"/>
    </source>
</evidence>
<dbReference type="CDD" id="cd03048">
    <property type="entry name" value="GST_N_Ure2p_like"/>
    <property type="match status" value="1"/>
</dbReference>
<dbReference type="AlphaFoldDB" id="A0A6A6WBV6"/>
<dbReference type="InterPro" id="IPR004046">
    <property type="entry name" value="GST_C"/>
</dbReference>
<reference evidence="5" key="1">
    <citation type="journal article" date="2020" name="Stud. Mycol.">
        <title>101 Dothideomycetes genomes: a test case for predicting lifestyles and emergence of pathogens.</title>
        <authorList>
            <person name="Haridas S."/>
            <person name="Albert R."/>
            <person name="Binder M."/>
            <person name="Bloem J."/>
            <person name="Labutti K."/>
            <person name="Salamov A."/>
            <person name="Andreopoulos B."/>
            <person name="Baker S."/>
            <person name="Barry K."/>
            <person name="Bills G."/>
            <person name="Bluhm B."/>
            <person name="Cannon C."/>
            <person name="Castanera R."/>
            <person name="Culley D."/>
            <person name="Daum C."/>
            <person name="Ezra D."/>
            <person name="Gonzalez J."/>
            <person name="Henrissat B."/>
            <person name="Kuo A."/>
            <person name="Liang C."/>
            <person name="Lipzen A."/>
            <person name="Lutzoni F."/>
            <person name="Magnuson J."/>
            <person name="Mondo S."/>
            <person name="Nolan M."/>
            <person name="Ohm R."/>
            <person name="Pangilinan J."/>
            <person name="Park H.-J."/>
            <person name="Ramirez L."/>
            <person name="Alfaro M."/>
            <person name="Sun H."/>
            <person name="Tritt A."/>
            <person name="Yoshinaga Y."/>
            <person name="Zwiers L.-H."/>
            <person name="Turgeon B."/>
            <person name="Goodwin S."/>
            <person name="Spatafora J."/>
            <person name="Crous P."/>
            <person name="Grigoriev I."/>
        </authorList>
    </citation>
    <scope>NUCLEOTIDE SEQUENCE</scope>
    <source>
        <strain evidence="5">CBS 121739</strain>
    </source>
</reference>